<feature type="compositionally biased region" description="Low complexity" evidence="1">
    <location>
        <begin position="1"/>
        <end position="14"/>
    </location>
</feature>
<dbReference type="InterPro" id="IPR005062">
    <property type="entry name" value="SAC3/GANP/THP3_conserved"/>
</dbReference>
<dbReference type="InterPro" id="IPR045107">
    <property type="entry name" value="SAC3/GANP/THP3"/>
</dbReference>
<feature type="region of interest" description="Disordered" evidence="1">
    <location>
        <begin position="88"/>
        <end position="118"/>
    </location>
</feature>
<dbReference type="Proteomes" id="UP001151582">
    <property type="component" value="Unassembled WGS sequence"/>
</dbReference>
<sequence>MGSTPPNNQPQNAAHPWAYGTAPTAEQSQAAANWSAAYWSAHSAAAYGQAPPVYPPATGAGGHGAYPHPHQYYNYYPYYYYPPAPGAPPPAQPTAAPHPPSSTTALPSTSQTAAQPQSSFSYLSTAPYAQAPPATAAPSAPPNPAPRNDLTNATPLYNPVKVKKSKKKKNAPAQPTPAVKSEPAAPLSVPAPPQSAGFDASKQSAVAKNWPPDLKEYVTRAFKQCPALLKDEVEKELKAIILRKHQDEALLLTNWDLEPLPKQCISTHSKPTKLPRASPPSLLPGLQAPQAKRRKVPLTAGSDSERVLNAREIALRKKRQMRFGNDGGNVAPDAVARGKPTSPPPMTFEPEQADAVIGWDKHTIVGTCTQLEKQYLRLTSAPNPATVRPLHVLKQTLELLKQKWRAEANYPYIRDQFKSMRQDLTVQRIKNDFTVRVYEVNARIALETNDMGEYNLCQAQLGELYKYKLPGHQTEFLAYKILYFIYIEKSSDINAVLATITATDKISPPVAHALQVRQAIANFNYHRLFQLYLDAPNLNSLVMDQFIERERVKAMAAISKSYRPTVSVAFITQELGFETTSKALEFLHKYSSQLDQAADGSWRLQCIKSQQPFVDGVRKPAKSDITGQI</sequence>
<feature type="compositionally biased region" description="Basic residues" evidence="1">
    <location>
        <begin position="161"/>
        <end position="170"/>
    </location>
</feature>
<feature type="region of interest" description="Disordered" evidence="1">
    <location>
        <begin position="323"/>
        <end position="345"/>
    </location>
</feature>
<dbReference type="GO" id="GO:0005634">
    <property type="term" value="C:nucleus"/>
    <property type="evidence" value="ECO:0007669"/>
    <property type="project" value="TreeGrafter"/>
</dbReference>
<dbReference type="PROSITE" id="PS50250">
    <property type="entry name" value="PCI"/>
    <property type="match status" value="1"/>
</dbReference>
<evidence type="ECO:0000256" key="1">
    <source>
        <dbReference type="SAM" id="MobiDB-lite"/>
    </source>
</evidence>
<reference evidence="3" key="1">
    <citation type="submission" date="2022-07" db="EMBL/GenBank/DDBJ databases">
        <title>Phylogenomic reconstructions and comparative analyses of Kickxellomycotina fungi.</title>
        <authorList>
            <person name="Reynolds N.K."/>
            <person name="Stajich J.E."/>
            <person name="Barry K."/>
            <person name="Grigoriev I.V."/>
            <person name="Crous P."/>
            <person name="Smith M.E."/>
        </authorList>
    </citation>
    <scope>NUCLEOTIDE SEQUENCE</scope>
    <source>
        <strain evidence="3">RSA 567</strain>
    </source>
</reference>
<comment type="caution">
    <text evidence="3">The sequence shown here is derived from an EMBL/GenBank/DDBJ whole genome shotgun (WGS) entry which is preliminary data.</text>
</comment>
<dbReference type="InterPro" id="IPR000717">
    <property type="entry name" value="PCI_dom"/>
</dbReference>
<keyword evidence="4" id="KW-1185">Reference proteome</keyword>
<organism evidence="3 4">
    <name type="scientific">Dimargaris verticillata</name>
    <dbReference type="NCBI Taxonomy" id="2761393"/>
    <lineage>
        <taxon>Eukaryota</taxon>
        <taxon>Fungi</taxon>
        <taxon>Fungi incertae sedis</taxon>
        <taxon>Zoopagomycota</taxon>
        <taxon>Kickxellomycotina</taxon>
        <taxon>Dimargaritomycetes</taxon>
        <taxon>Dimargaritales</taxon>
        <taxon>Dimargaritaceae</taxon>
        <taxon>Dimargaris</taxon>
    </lineage>
</organism>
<dbReference type="PANTHER" id="PTHR12436">
    <property type="entry name" value="80 KDA MCM3-ASSOCIATED PROTEIN"/>
    <property type="match status" value="1"/>
</dbReference>
<dbReference type="Pfam" id="PF03399">
    <property type="entry name" value="SAC3_GANP"/>
    <property type="match status" value="1"/>
</dbReference>
<feature type="domain" description="PCI" evidence="2">
    <location>
        <begin position="450"/>
        <end position="620"/>
    </location>
</feature>
<feature type="region of interest" description="Disordered" evidence="1">
    <location>
        <begin position="1"/>
        <end position="26"/>
    </location>
</feature>
<evidence type="ECO:0000313" key="4">
    <source>
        <dbReference type="Proteomes" id="UP001151582"/>
    </source>
</evidence>
<accession>A0A9W8BCU6</accession>
<dbReference type="Gene3D" id="1.25.40.990">
    <property type="match status" value="1"/>
</dbReference>
<feature type="region of interest" description="Disordered" evidence="1">
    <location>
        <begin position="131"/>
        <end position="198"/>
    </location>
</feature>
<evidence type="ECO:0000259" key="2">
    <source>
        <dbReference type="PROSITE" id="PS50250"/>
    </source>
</evidence>
<dbReference type="EMBL" id="JANBQB010000021">
    <property type="protein sequence ID" value="KAJ1984390.1"/>
    <property type="molecule type" value="Genomic_DNA"/>
</dbReference>
<name>A0A9W8BCU6_9FUNG</name>
<proteinExistence type="predicted"/>
<protein>
    <recommendedName>
        <fullName evidence="2">PCI domain-containing protein</fullName>
    </recommendedName>
</protein>
<feature type="compositionally biased region" description="Pro residues" evidence="1">
    <location>
        <begin position="88"/>
        <end position="100"/>
    </location>
</feature>
<dbReference type="AlphaFoldDB" id="A0A9W8BCU6"/>
<dbReference type="OrthoDB" id="199574at2759"/>
<feature type="compositionally biased region" description="Low complexity" evidence="1">
    <location>
        <begin position="101"/>
        <end position="118"/>
    </location>
</feature>
<feature type="region of interest" description="Disordered" evidence="1">
    <location>
        <begin position="268"/>
        <end position="301"/>
    </location>
</feature>
<gene>
    <name evidence="3" type="ORF">H4R34_000706</name>
</gene>
<evidence type="ECO:0000313" key="3">
    <source>
        <dbReference type="EMBL" id="KAJ1984390.1"/>
    </source>
</evidence>
<dbReference type="PANTHER" id="PTHR12436:SF4">
    <property type="entry name" value="LEUKOCYTE RECEPTOR CLUSTER MEMBER 8"/>
    <property type="match status" value="1"/>
</dbReference>